<feature type="region of interest" description="Disordered" evidence="1">
    <location>
        <begin position="67"/>
        <end position="95"/>
    </location>
</feature>
<dbReference type="Gene3D" id="2.60.130.10">
    <property type="entry name" value="Aromatic compound dioxygenase"/>
    <property type="match status" value="1"/>
</dbReference>
<evidence type="ECO:0000313" key="5">
    <source>
        <dbReference type="Proteomes" id="UP000829685"/>
    </source>
</evidence>
<keyword evidence="2" id="KW-0732">Signal</keyword>
<protein>
    <recommendedName>
        <fullName evidence="3">Intradiol ring-cleavage dioxygenases domain-containing protein</fullName>
    </recommendedName>
</protein>
<feature type="domain" description="Intradiol ring-cleavage dioxygenases" evidence="3">
    <location>
        <begin position="119"/>
        <end position="220"/>
    </location>
</feature>
<dbReference type="CDD" id="cd03457">
    <property type="entry name" value="intradiol_dioxygenase_like"/>
    <property type="match status" value="1"/>
</dbReference>
<evidence type="ECO:0000256" key="2">
    <source>
        <dbReference type="SAM" id="SignalP"/>
    </source>
</evidence>
<evidence type="ECO:0000313" key="4">
    <source>
        <dbReference type="EMBL" id="KAI1880282.1"/>
    </source>
</evidence>
<feature type="chain" id="PRO_5040308674" description="Intradiol ring-cleavage dioxygenases domain-containing protein" evidence="2">
    <location>
        <begin position="19"/>
        <end position="369"/>
    </location>
</feature>
<reference evidence="4" key="1">
    <citation type="submission" date="2021-03" db="EMBL/GenBank/DDBJ databases">
        <title>Revisited historic fungal species revealed as producer of novel bioactive compounds through whole genome sequencing and comparative genomics.</title>
        <authorList>
            <person name="Vignolle G.A."/>
            <person name="Hochenegger N."/>
            <person name="Mach R.L."/>
            <person name="Mach-Aigner A.R."/>
            <person name="Javad Rahimi M."/>
            <person name="Salim K.A."/>
            <person name="Chan C.M."/>
            <person name="Lim L.B.L."/>
            <person name="Cai F."/>
            <person name="Druzhinina I.S."/>
            <person name="U'Ren J.M."/>
            <person name="Derntl C."/>
        </authorList>
    </citation>
    <scope>NUCLEOTIDE SEQUENCE</scope>
    <source>
        <strain evidence="4">TUCIM 5799</strain>
    </source>
</reference>
<keyword evidence="5" id="KW-1185">Reference proteome</keyword>
<name>A0A9P9WW59_9PEZI</name>
<gene>
    <name evidence="4" type="ORF">JX265_001903</name>
</gene>
<dbReference type="GO" id="GO:0016702">
    <property type="term" value="F:oxidoreductase activity, acting on single donors with incorporation of molecular oxygen, incorporation of two atoms of oxygen"/>
    <property type="evidence" value="ECO:0007669"/>
    <property type="project" value="InterPro"/>
</dbReference>
<dbReference type="EMBL" id="JAFIMR010000003">
    <property type="protein sequence ID" value="KAI1880282.1"/>
    <property type="molecule type" value="Genomic_DNA"/>
</dbReference>
<dbReference type="Proteomes" id="UP000829685">
    <property type="component" value="Unassembled WGS sequence"/>
</dbReference>
<sequence length="369" mass="40198">MHLLFAIAASLLTVPAHGHAGHDVEREMAERRQFLATHTNNLAHCESVHRASGLEQRTVERRLEMAKRLSGDENIMKRQTSSVNKSHKSDKSYNSATDPAVVFAGNRSCVLSPETTEGPFYVTGESIRTKLVDGEKGVPLHLDIQVIDVNTCKPLTGIFLEMWNANSTGVYSGALAIPNGSGMGDKGNLNKGFLRGAQSTDKDGVAQFETIFPGHYTGRATHVHVITHHNAVAEANNTIWNSKVSHIGQAFFDQDLIDQVEKVAPYSTNRQSRMRNAVDSILLQEAATADPFFEYVLLGNTVADGIFAWFSFGVNTTYTRGIMPVAMAYKEGGKMATNNPKLPGFSQMFPGGFPTSFQPGFGPSPTPKV</sequence>
<evidence type="ECO:0000259" key="3">
    <source>
        <dbReference type="Pfam" id="PF00775"/>
    </source>
</evidence>
<dbReference type="SUPFAM" id="SSF49482">
    <property type="entry name" value="Aromatic compound dioxygenase"/>
    <property type="match status" value="1"/>
</dbReference>
<organism evidence="4 5">
    <name type="scientific">Neoarthrinium moseri</name>
    <dbReference type="NCBI Taxonomy" id="1658444"/>
    <lineage>
        <taxon>Eukaryota</taxon>
        <taxon>Fungi</taxon>
        <taxon>Dikarya</taxon>
        <taxon>Ascomycota</taxon>
        <taxon>Pezizomycotina</taxon>
        <taxon>Sordariomycetes</taxon>
        <taxon>Xylariomycetidae</taxon>
        <taxon>Amphisphaeriales</taxon>
        <taxon>Apiosporaceae</taxon>
        <taxon>Neoarthrinium</taxon>
    </lineage>
</organism>
<evidence type="ECO:0000256" key="1">
    <source>
        <dbReference type="SAM" id="MobiDB-lite"/>
    </source>
</evidence>
<feature type="compositionally biased region" description="Basic and acidic residues" evidence="1">
    <location>
        <begin position="67"/>
        <end position="76"/>
    </location>
</feature>
<feature type="signal peptide" evidence="2">
    <location>
        <begin position="1"/>
        <end position="18"/>
    </location>
</feature>
<dbReference type="AlphaFoldDB" id="A0A9P9WW59"/>
<proteinExistence type="predicted"/>
<dbReference type="InterPro" id="IPR000627">
    <property type="entry name" value="Intradiol_dOase_C"/>
</dbReference>
<dbReference type="PANTHER" id="PTHR34315">
    <property type="match status" value="1"/>
</dbReference>
<accession>A0A9P9WW59</accession>
<dbReference type="PANTHER" id="PTHR34315:SF1">
    <property type="entry name" value="INTRADIOL RING-CLEAVAGE DIOXYGENASES DOMAIN-CONTAINING PROTEIN-RELATED"/>
    <property type="match status" value="1"/>
</dbReference>
<comment type="caution">
    <text evidence="4">The sequence shown here is derived from an EMBL/GenBank/DDBJ whole genome shotgun (WGS) entry which is preliminary data.</text>
</comment>
<dbReference type="InterPro" id="IPR015889">
    <property type="entry name" value="Intradiol_dOase_core"/>
</dbReference>
<dbReference type="GO" id="GO:0008199">
    <property type="term" value="F:ferric iron binding"/>
    <property type="evidence" value="ECO:0007669"/>
    <property type="project" value="InterPro"/>
</dbReference>
<dbReference type="Pfam" id="PF00775">
    <property type="entry name" value="Dioxygenase_C"/>
    <property type="match status" value="1"/>
</dbReference>